<keyword evidence="3" id="KW-1185">Reference proteome</keyword>
<evidence type="ECO:0000313" key="2">
    <source>
        <dbReference type="EMBL" id="CAL4150872.1"/>
    </source>
</evidence>
<feature type="compositionally biased region" description="Basic and acidic residues" evidence="1">
    <location>
        <begin position="386"/>
        <end position="401"/>
    </location>
</feature>
<feature type="compositionally biased region" description="Basic and acidic residues" evidence="1">
    <location>
        <begin position="207"/>
        <end position="217"/>
    </location>
</feature>
<dbReference type="AlphaFoldDB" id="A0AAV2S0H4"/>
<dbReference type="InterPro" id="IPR035979">
    <property type="entry name" value="RBD_domain_sf"/>
</dbReference>
<feature type="region of interest" description="Disordered" evidence="1">
    <location>
        <begin position="386"/>
        <end position="435"/>
    </location>
</feature>
<dbReference type="SUPFAM" id="SSF54928">
    <property type="entry name" value="RNA-binding domain, RBD"/>
    <property type="match status" value="1"/>
</dbReference>
<accession>A0AAV2S0H4</accession>
<proteinExistence type="predicted"/>
<dbReference type="InterPro" id="IPR012677">
    <property type="entry name" value="Nucleotide-bd_a/b_plait_sf"/>
</dbReference>
<comment type="caution">
    <text evidence="2">The sequence shown here is derived from an EMBL/GenBank/DDBJ whole genome shotgun (WGS) entry which is preliminary data.</text>
</comment>
<feature type="non-terminal residue" evidence="2">
    <location>
        <position position="646"/>
    </location>
</feature>
<name>A0AAV2S0H4_MEGNR</name>
<protein>
    <recommendedName>
        <fullName evidence="4">RRM domain-containing protein</fullName>
    </recommendedName>
</protein>
<dbReference type="GO" id="GO:0003676">
    <property type="term" value="F:nucleic acid binding"/>
    <property type="evidence" value="ECO:0007669"/>
    <property type="project" value="InterPro"/>
</dbReference>
<gene>
    <name evidence="2" type="ORF">MNOR_LOCUS30633</name>
</gene>
<dbReference type="EMBL" id="CAXKWB010037915">
    <property type="protein sequence ID" value="CAL4150872.1"/>
    <property type="molecule type" value="Genomic_DNA"/>
</dbReference>
<organism evidence="2 3">
    <name type="scientific">Meganyctiphanes norvegica</name>
    <name type="common">Northern krill</name>
    <name type="synonym">Thysanopoda norvegica</name>
    <dbReference type="NCBI Taxonomy" id="48144"/>
    <lineage>
        <taxon>Eukaryota</taxon>
        <taxon>Metazoa</taxon>
        <taxon>Ecdysozoa</taxon>
        <taxon>Arthropoda</taxon>
        <taxon>Crustacea</taxon>
        <taxon>Multicrustacea</taxon>
        <taxon>Malacostraca</taxon>
        <taxon>Eumalacostraca</taxon>
        <taxon>Eucarida</taxon>
        <taxon>Euphausiacea</taxon>
        <taxon>Euphausiidae</taxon>
        <taxon>Meganyctiphanes</taxon>
    </lineage>
</organism>
<feature type="non-terminal residue" evidence="2">
    <location>
        <position position="1"/>
    </location>
</feature>
<dbReference type="Gene3D" id="3.30.70.330">
    <property type="match status" value="1"/>
</dbReference>
<feature type="region of interest" description="Disordered" evidence="1">
    <location>
        <begin position="173"/>
        <end position="223"/>
    </location>
</feature>
<dbReference type="PANTHER" id="PTHR47771:SF14">
    <property type="entry name" value="RH73259P"/>
    <property type="match status" value="1"/>
</dbReference>
<feature type="compositionally biased region" description="Polar residues" evidence="1">
    <location>
        <begin position="178"/>
        <end position="190"/>
    </location>
</feature>
<dbReference type="PANTHER" id="PTHR47771">
    <property type="entry name" value="LD27203P-RELATED"/>
    <property type="match status" value="1"/>
</dbReference>
<evidence type="ECO:0000313" key="3">
    <source>
        <dbReference type="Proteomes" id="UP001497623"/>
    </source>
</evidence>
<dbReference type="Proteomes" id="UP001497623">
    <property type="component" value="Unassembled WGS sequence"/>
</dbReference>
<reference evidence="2 3" key="1">
    <citation type="submission" date="2024-05" db="EMBL/GenBank/DDBJ databases">
        <authorList>
            <person name="Wallberg A."/>
        </authorList>
    </citation>
    <scope>NUCLEOTIDE SEQUENCE [LARGE SCALE GENOMIC DNA]</scope>
</reference>
<feature type="compositionally biased region" description="Basic and acidic residues" evidence="1">
    <location>
        <begin position="409"/>
        <end position="423"/>
    </location>
</feature>
<evidence type="ECO:0000256" key="1">
    <source>
        <dbReference type="SAM" id="MobiDB-lite"/>
    </source>
</evidence>
<evidence type="ECO:0008006" key="4">
    <source>
        <dbReference type="Google" id="ProtNLM"/>
    </source>
</evidence>
<sequence length="646" mass="71664">DLQEAFQKSWVNESFQNTEYDRAQLLPSQMSSNSQQTTYYQSQTLYPQTYPQTSPYPSLYPMVASTVLAPVSAPFLAQVQVSHQIPSPVHASITAPVPVPAPNPTMFTAPITNPAPAPIPVNAPVHAPITGPVPLTAPALAPVPVPSPIPVPAPIPFPDPPAAIPVPVPAPTRAPVHASSQIQKMSSVPSPTGIYEASETNTYSPFSERDRNKEKSKSSKKIGTVKPFMNTQFAPSTNNDSSDSKNSVYISKIPKEIGNEDMRAILQACGPLQSYTRGNKGISSSDCCIVTYVKVESIYCAYRLLHNHPLSVGKKNVGKLEFNIIMENTHTSQDKKVPRDDVKKASNEIEKILKNIISNRRELSIKKESSPEIIDLTEMDYSIIKESKNPSKENSEKEVKQVKASSRSSKRERSPMKKRDRSPLRKTPCSPRDRLHVMDTSLHGSYKTRLNPETSHSGKVQYSSFHSLYDIFTKLVSMCVQLGFSPAEDIFQQALNAGPSDNNIITFLKSDDNMLLLNTIMKKYRNCKLSASSIQGREQMEERETLLQYVIESLKSSPKSSRTKNSDYSTGKTTSRNVKAVLHSIRIGSNQYSLNYICGHLYDICDQLGNFGLSLRAILDKGKECKSDKKLWELISNPDTQILFDI</sequence>